<comment type="caution">
    <text evidence="1">The sequence shown here is derived from an EMBL/GenBank/DDBJ whole genome shotgun (WGS) entry which is preliminary data.</text>
</comment>
<dbReference type="Proteomes" id="UP000032309">
    <property type="component" value="Unassembled WGS sequence"/>
</dbReference>
<evidence type="ECO:0000313" key="2">
    <source>
        <dbReference type="Proteomes" id="UP000032309"/>
    </source>
</evidence>
<sequence>MLKKFSYSLVVVGALMFGVGVVNVAFMNSATAAEEKKCDKCGHLPSKPEKDCKCECHAKK</sequence>
<gene>
    <name evidence="1" type="ORF">BROSI_A3332</name>
</gene>
<organism evidence="1 2">
    <name type="scientific">Candidatus Brocadia sinica JPN1</name>
    <dbReference type="NCBI Taxonomy" id="1197129"/>
    <lineage>
        <taxon>Bacteria</taxon>
        <taxon>Pseudomonadati</taxon>
        <taxon>Planctomycetota</taxon>
        <taxon>Candidatus Brocadiia</taxon>
        <taxon>Candidatus Brocadiales</taxon>
        <taxon>Candidatus Brocadiaceae</taxon>
        <taxon>Candidatus Brocadia</taxon>
    </lineage>
</organism>
<dbReference type="EMBL" id="BAFN01000001">
    <property type="protein sequence ID" value="GAN34789.1"/>
    <property type="molecule type" value="Genomic_DNA"/>
</dbReference>
<dbReference type="RefSeq" id="WP_052564744.1">
    <property type="nucleotide sequence ID" value="NZ_BAFN01000001.1"/>
</dbReference>
<protein>
    <submittedName>
        <fullName evidence="1">Uncharacterized protein</fullName>
    </submittedName>
</protein>
<keyword evidence="2" id="KW-1185">Reference proteome</keyword>
<evidence type="ECO:0000313" key="1">
    <source>
        <dbReference type="EMBL" id="GAN34789.1"/>
    </source>
</evidence>
<accession>A0ABQ0K134</accession>
<proteinExistence type="predicted"/>
<name>A0ABQ0K134_9BACT</name>
<reference evidence="2" key="1">
    <citation type="journal article" date="2015" name="Genome Announc.">
        <title>Draft Genome Sequence of an Anaerobic Ammonium-Oxidizing Bacterium, "Candidatus Brocadia sinica".</title>
        <authorList>
            <person name="Oshiki M."/>
            <person name="Shinyako-Hata K."/>
            <person name="Satoh H."/>
            <person name="Okabe S."/>
        </authorList>
    </citation>
    <scope>NUCLEOTIDE SEQUENCE [LARGE SCALE GENOMIC DNA]</scope>
    <source>
        <strain evidence="2">JPN1</strain>
    </source>
</reference>